<dbReference type="InterPro" id="IPR027417">
    <property type="entry name" value="P-loop_NTPase"/>
</dbReference>
<dbReference type="EMBL" id="JAARLZ010000003">
    <property type="protein sequence ID" value="NII06125.1"/>
    <property type="molecule type" value="Genomic_DNA"/>
</dbReference>
<keyword evidence="1" id="KW-0067">ATP-binding</keyword>
<dbReference type="SUPFAM" id="SSF52540">
    <property type="entry name" value="P-loop containing nucleoside triphosphate hydrolases"/>
    <property type="match status" value="1"/>
</dbReference>
<organism evidence="1 2">
    <name type="scientific">Luteibacter anthropi</name>
    <dbReference type="NCBI Taxonomy" id="564369"/>
    <lineage>
        <taxon>Bacteria</taxon>
        <taxon>Pseudomonadati</taxon>
        <taxon>Pseudomonadota</taxon>
        <taxon>Gammaproteobacteria</taxon>
        <taxon>Lysobacterales</taxon>
        <taxon>Rhodanobacteraceae</taxon>
        <taxon>Luteibacter</taxon>
    </lineage>
</organism>
<dbReference type="GO" id="GO:0005524">
    <property type="term" value="F:ATP binding"/>
    <property type="evidence" value="ECO:0007669"/>
    <property type="project" value="UniProtKB-KW"/>
</dbReference>
<comment type="caution">
    <text evidence="1">The sequence shown here is derived from an EMBL/GenBank/DDBJ whole genome shotgun (WGS) entry which is preliminary data.</text>
</comment>
<evidence type="ECO:0000313" key="2">
    <source>
        <dbReference type="Proteomes" id="UP000490980"/>
    </source>
</evidence>
<accession>A0A7X5ZHZ2</accession>
<protein>
    <submittedName>
        <fullName evidence="1">ATP-binding protein</fullName>
    </submittedName>
</protein>
<name>A0A7X5ZHZ2_9GAMM</name>
<evidence type="ECO:0000313" key="1">
    <source>
        <dbReference type="EMBL" id="NII06125.1"/>
    </source>
</evidence>
<sequence length="185" mass="20403">MYTSTKGDAAVEQNTAILHMVCGKIAAGKSTLTAHLAGEVRHVAISEDVWLSRLYPDDIRSIDDYIRCSRRLKDAMVEHVTRILASGICVVLDFPFNTVASRAWGRNIASQAGCGHRLHYLDVSDAVCLARLHARNARGEHPFQATEAEFAQITQYFVAPVAEEGLHVVVYDDEGRRRVTPVVSA</sequence>
<gene>
    <name evidence="1" type="ORF">HBF25_06970</name>
</gene>
<dbReference type="Gene3D" id="3.40.50.300">
    <property type="entry name" value="P-loop containing nucleotide triphosphate hydrolases"/>
    <property type="match status" value="1"/>
</dbReference>
<reference evidence="1 2" key="1">
    <citation type="submission" date="2020-03" db="EMBL/GenBank/DDBJ databases">
        <authorList>
            <person name="Lai Q."/>
        </authorList>
    </citation>
    <scope>NUCLEOTIDE SEQUENCE [LARGE SCALE GENOMIC DNA]</scope>
    <source>
        <strain evidence="1 2">CCUG 25036</strain>
    </source>
</reference>
<proteinExistence type="predicted"/>
<dbReference type="Pfam" id="PF13671">
    <property type="entry name" value="AAA_33"/>
    <property type="match status" value="1"/>
</dbReference>
<keyword evidence="2" id="KW-1185">Reference proteome</keyword>
<dbReference type="Proteomes" id="UP000490980">
    <property type="component" value="Unassembled WGS sequence"/>
</dbReference>
<dbReference type="AlphaFoldDB" id="A0A7X5ZHZ2"/>
<keyword evidence="1" id="KW-0547">Nucleotide-binding</keyword>